<dbReference type="RefSeq" id="WP_147031685.1">
    <property type="nucleotide sequence ID" value="NZ_CP042436.1"/>
</dbReference>
<proteinExistence type="predicted"/>
<dbReference type="Gene3D" id="2.170.130.10">
    <property type="entry name" value="TonB-dependent receptor, plug domain"/>
    <property type="match status" value="1"/>
</dbReference>
<feature type="signal peptide" evidence="1">
    <location>
        <begin position="1"/>
        <end position="19"/>
    </location>
</feature>
<dbReference type="OrthoDB" id="609485at2"/>
<organism evidence="2 3">
    <name type="scientific">Mucilaginibacter ginsenosidivorans</name>
    <dbReference type="NCBI Taxonomy" id="398053"/>
    <lineage>
        <taxon>Bacteria</taxon>
        <taxon>Pseudomonadati</taxon>
        <taxon>Bacteroidota</taxon>
        <taxon>Sphingobacteriia</taxon>
        <taxon>Sphingobacteriales</taxon>
        <taxon>Sphingobacteriaceae</taxon>
        <taxon>Mucilaginibacter</taxon>
    </lineage>
</organism>
<evidence type="ECO:0000313" key="3">
    <source>
        <dbReference type="Proteomes" id="UP000321479"/>
    </source>
</evidence>
<name>A0A5B8UW26_9SPHI</name>
<dbReference type="SUPFAM" id="SSF56935">
    <property type="entry name" value="Porins"/>
    <property type="match status" value="1"/>
</dbReference>
<dbReference type="AlphaFoldDB" id="A0A5B8UW26"/>
<evidence type="ECO:0000256" key="1">
    <source>
        <dbReference type="SAM" id="SignalP"/>
    </source>
</evidence>
<keyword evidence="3" id="KW-1185">Reference proteome</keyword>
<reference evidence="2 3" key="1">
    <citation type="journal article" date="2017" name="Curr. Microbiol.">
        <title>Mucilaginibacter ginsenosidivorans sp. nov., Isolated from Soil of Ginseng Field.</title>
        <authorList>
            <person name="Kim M.M."/>
            <person name="Siddiqi M.Z."/>
            <person name="Im W.T."/>
        </authorList>
    </citation>
    <scope>NUCLEOTIDE SEQUENCE [LARGE SCALE GENOMIC DNA]</scope>
    <source>
        <strain evidence="2 3">Gsoil 3017</strain>
    </source>
</reference>
<sequence>MKKITCLLLFLSTAPLIYSQETVFLNRIANVVNYQRTSDSLFLTRATTTLSRQPAQEKVYLHLDKPNYSFGDTIWYKAYTVIGQKHQLSALSGVLYVELISPKDTLVTRQALPLASGVSWSEIPLDHTLKQGTYRLRAYTRWMRNKPEYIDEQKIRIGGIAPQTTNKATTEPLDIRFFPEGGELVNGVRSRVAVKCTGMNGLGEDIKGTIQDNTGNIVADFTTQHLGMGTFALIPEAGKTYKAIITLPGESKYTTDLPKAKTEGYTLTINNNEPDSIYLKISTNEETLNKQKGQSFYIIAQSNGKVYYTTEGKLESLSYIAQIPKSKFPEGITQFTLFSQSGEPIAERIAFINNKADELKVGISPIQTPGQKTTLNITATDQNNKGKQGTFSVSVISESKVQPDENDESSIINNLLLTSELKGYIEQPNYYFTNISEQTNTALDNLMLTQGYRRYEWKQILDTTTNNTAIKYPPERSQEISGILTTPGGKPVPNGKITLAAVKEKIFRDTTADEEGHFTFNNLYISDTTTLVLRARKANKGSNVLIKAIPPDYPKIEPTTNTGNIPNTDTLKAQQQYKQYQQDQKIDLSGYGRGLKTVNIVGLKKAKKPDMRFSANLHGGGNADQVIMYTDLGPCVSIGDCLGGKIRGVTIYRSSSVDGTIVALNNGRSPMSIILDGQVLPPSYLSQINTDEVYSIEVLRSGFATNIYGRSISGGGALVITTKRGTEWATDLYNIPPAGVVTLKYKGFHKTKAFYQPKYAPKADSPGSARSTIYWNPNMLTDKDGKASLDYFTPDVKGTYRVVIEGIDDDGNLARQVYRYEIK</sequence>
<dbReference type="Proteomes" id="UP000321479">
    <property type="component" value="Chromosome"/>
</dbReference>
<feature type="chain" id="PRO_5023058961" evidence="1">
    <location>
        <begin position="20"/>
        <end position="823"/>
    </location>
</feature>
<dbReference type="InterPro" id="IPR037066">
    <property type="entry name" value="Plug_dom_sf"/>
</dbReference>
<keyword evidence="1" id="KW-0732">Signal</keyword>
<keyword evidence="2" id="KW-0675">Receptor</keyword>
<gene>
    <name evidence="2" type="ORF">FRZ54_11150</name>
</gene>
<dbReference type="Gene3D" id="2.60.40.1930">
    <property type="match status" value="1"/>
</dbReference>
<evidence type="ECO:0000313" key="2">
    <source>
        <dbReference type="EMBL" id="QEC63109.1"/>
    </source>
</evidence>
<accession>A0A5B8UW26</accession>
<dbReference type="EMBL" id="CP042436">
    <property type="protein sequence ID" value="QEC63109.1"/>
    <property type="molecule type" value="Genomic_DNA"/>
</dbReference>
<protein>
    <submittedName>
        <fullName evidence="2">TonB-dependent receptor</fullName>
    </submittedName>
</protein>
<dbReference type="KEGG" id="mgin:FRZ54_11150"/>